<dbReference type="GO" id="GO:0016491">
    <property type="term" value="F:oxidoreductase activity"/>
    <property type="evidence" value="ECO:0007669"/>
    <property type="project" value="UniProtKB-KW"/>
</dbReference>
<feature type="domain" description="FAD-binding PCMH-type" evidence="6">
    <location>
        <begin position="38"/>
        <end position="217"/>
    </location>
</feature>
<dbReference type="Pfam" id="PF02913">
    <property type="entry name" value="FAD-oxidase_C"/>
    <property type="match status" value="1"/>
</dbReference>
<dbReference type="Gene3D" id="3.30.465.10">
    <property type="match status" value="1"/>
</dbReference>
<dbReference type="InterPro" id="IPR004113">
    <property type="entry name" value="FAD-bd_oxidored_4_C"/>
</dbReference>
<dbReference type="PROSITE" id="PS51387">
    <property type="entry name" value="FAD_PCMH"/>
    <property type="match status" value="1"/>
</dbReference>
<protein>
    <submittedName>
        <fullName evidence="7">Putative FAD-linked oxidoreductase</fullName>
        <ecNumber evidence="7">1.-.-.-</ecNumber>
    </submittedName>
</protein>
<dbReference type="FunFam" id="1.10.45.10:FF:000001">
    <property type="entry name" value="D-lactate dehydrogenase mitochondrial"/>
    <property type="match status" value="1"/>
</dbReference>
<comment type="cofactor">
    <cofactor evidence="1">
        <name>FAD</name>
        <dbReference type="ChEBI" id="CHEBI:57692"/>
    </cofactor>
</comment>
<gene>
    <name evidence="7" type="ORF">PSM7751_02623</name>
</gene>
<evidence type="ECO:0000313" key="7">
    <source>
        <dbReference type="EMBL" id="SLN54131.1"/>
    </source>
</evidence>
<dbReference type="AlphaFoldDB" id="A0A1X6ZKX6"/>
<dbReference type="SUPFAM" id="SSF56176">
    <property type="entry name" value="FAD-binding/transporter-associated domain-like"/>
    <property type="match status" value="1"/>
</dbReference>
<evidence type="ECO:0000256" key="5">
    <source>
        <dbReference type="ARBA" id="ARBA00023002"/>
    </source>
</evidence>
<evidence type="ECO:0000259" key="6">
    <source>
        <dbReference type="PROSITE" id="PS51387"/>
    </source>
</evidence>
<dbReference type="SUPFAM" id="SSF55103">
    <property type="entry name" value="FAD-linked oxidases, C-terminal domain"/>
    <property type="match status" value="1"/>
</dbReference>
<dbReference type="InterPro" id="IPR016169">
    <property type="entry name" value="FAD-bd_PCMH_sub2"/>
</dbReference>
<dbReference type="PANTHER" id="PTHR43716">
    <property type="entry name" value="D-2-HYDROXYGLUTARATE DEHYDROGENASE, MITOCHONDRIAL"/>
    <property type="match status" value="1"/>
</dbReference>
<keyword evidence="3" id="KW-0285">Flavoprotein</keyword>
<sequence length="464" mass="47824">MTSDLPRAFWAALEDLPPLAVLRGVDCDRHAADATGNISQVPEAVFRPATTAELSRIMATCSAHGVPMVVQGGLTGLSNGATPCAGEVAISLERMNVLGAVDPVSATVCAGAGVTLQRVQDAAAAEGLSFGVDIGARGSATVGGLAATNAGGLNVIQRGMMRAHVVALEVVLADGRVLGHVRPLAKDNSGFDLKQLFIGSEGVLGVITRLCLALRPAPGPQQTLFAAAPDMPAAAALLARLRRRAPGPVTAFEVLDEAIFALILEQGHRPPFAPEGIQVLAEVETAQAEPLQALLMEALEAGEISDVTLAASGQQAAALWALREGCGEAVAAMRAPIGFDIGLPVAAMPAFLYDTRAALAEMPETHPAVFGHLGDGNLHYIVDTPDHARAAEIVLGAVARAGGAISAEHGLGREKPGYLPLVRSPEELAVMRGLKTLLDPAGLLNPGRMLPDEPTLSPLFPLTK</sequence>
<dbReference type="EMBL" id="FWFN01000005">
    <property type="protein sequence ID" value="SLN54131.1"/>
    <property type="molecule type" value="Genomic_DNA"/>
</dbReference>
<evidence type="ECO:0000256" key="3">
    <source>
        <dbReference type="ARBA" id="ARBA00022630"/>
    </source>
</evidence>
<dbReference type="GO" id="GO:0022904">
    <property type="term" value="P:respiratory electron transport chain"/>
    <property type="evidence" value="ECO:0007669"/>
    <property type="project" value="TreeGrafter"/>
</dbReference>
<keyword evidence="8" id="KW-1185">Reference proteome</keyword>
<dbReference type="RefSeq" id="WP_159457057.1">
    <property type="nucleotide sequence ID" value="NZ_FWFN01000005.1"/>
</dbReference>
<reference evidence="7 8" key="1">
    <citation type="submission" date="2017-03" db="EMBL/GenBank/DDBJ databases">
        <authorList>
            <person name="Afonso C.L."/>
            <person name="Miller P.J."/>
            <person name="Scott M.A."/>
            <person name="Spackman E."/>
            <person name="Goraichik I."/>
            <person name="Dimitrov K.M."/>
            <person name="Suarez D.L."/>
            <person name="Swayne D.E."/>
        </authorList>
    </citation>
    <scope>NUCLEOTIDE SEQUENCE [LARGE SCALE GENOMIC DNA]</scope>
    <source>
        <strain evidence="7 8">CECT 7751</strain>
    </source>
</reference>
<dbReference type="InterPro" id="IPR016167">
    <property type="entry name" value="FAD-bd_PCMH_sub1"/>
</dbReference>
<proteinExistence type="inferred from homology"/>
<organism evidence="7 8">
    <name type="scientific">Pseudooceanicola marinus</name>
    <dbReference type="NCBI Taxonomy" id="396013"/>
    <lineage>
        <taxon>Bacteria</taxon>
        <taxon>Pseudomonadati</taxon>
        <taxon>Pseudomonadota</taxon>
        <taxon>Alphaproteobacteria</taxon>
        <taxon>Rhodobacterales</taxon>
        <taxon>Paracoccaceae</taxon>
        <taxon>Pseudooceanicola</taxon>
    </lineage>
</organism>
<dbReference type="Proteomes" id="UP000193963">
    <property type="component" value="Unassembled WGS sequence"/>
</dbReference>
<dbReference type="Gene3D" id="1.10.45.10">
    <property type="entry name" value="Vanillyl-alcohol Oxidase, Chain A, domain 4"/>
    <property type="match status" value="1"/>
</dbReference>
<dbReference type="Gene3D" id="3.30.70.2190">
    <property type="match status" value="1"/>
</dbReference>
<dbReference type="InterPro" id="IPR036318">
    <property type="entry name" value="FAD-bd_PCMH-like_sf"/>
</dbReference>
<comment type="similarity">
    <text evidence="2">Belongs to the FAD-binding oxidoreductase/transferase type 4 family.</text>
</comment>
<dbReference type="Pfam" id="PF01565">
    <property type="entry name" value="FAD_binding_4"/>
    <property type="match status" value="1"/>
</dbReference>
<evidence type="ECO:0000256" key="1">
    <source>
        <dbReference type="ARBA" id="ARBA00001974"/>
    </source>
</evidence>
<dbReference type="OrthoDB" id="9811557at2"/>
<evidence type="ECO:0000313" key="8">
    <source>
        <dbReference type="Proteomes" id="UP000193963"/>
    </source>
</evidence>
<dbReference type="InterPro" id="IPR016171">
    <property type="entry name" value="Vanillyl_alc_oxidase_C-sub2"/>
</dbReference>
<evidence type="ECO:0000256" key="4">
    <source>
        <dbReference type="ARBA" id="ARBA00022827"/>
    </source>
</evidence>
<dbReference type="InterPro" id="IPR016166">
    <property type="entry name" value="FAD-bd_PCMH"/>
</dbReference>
<dbReference type="InterPro" id="IPR051264">
    <property type="entry name" value="FAD-oxidored/transferase_4"/>
</dbReference>
<keyword evidence="5 7" id="KW-0560">Oxidoreductase</keyword>
<dbReference type="InterPro" id="IPR006094">
    <property type="entry name" value="Oxid_FAD_bind_N"/>
</dbReference>
<accession>A0A1X6ZKX6</accession>
<evidence type="ECO:0000256" key="2">
    <source>
        <dbReference type="ARBA" id="ARBA00008000"/>
    </source>
</evidence>
<dbReference type="PANTHER" id="PTHR43716:SF1">
    <property type="entry name" value="D-2-HYDROXYGLUTARATE DEHYDROGENASE, MITOCHONDRIAL"/>
    <property type="match status" value="1"/>
</dbReference>
<dbReference type="EC" id="1.-.-.-" evidence="7"/>
<name>A0A1X6ZKX6_9RHOB</name>
<dbReference type="GO" id="GO:0071949">
    <property type="term" value="F:FAD binding"/>
    <property type="evidence" value="ECO:0007669"/>
    <property type="project" value="InterPro"/>
</dbReference>
<keyword evidence="4" id="KW-0274">FAD</keyword>
<dbReference type="Gene3D" id="3.30.43.10">
    <property type="entry name" value="Uridine Diphospho-n-acetylenolpyruvylglucosamine Reductase, domain 2"/>
    <property type="match status" value="1"/>
</dbReference>
<dbReference type="InterPro" id="IPR016164">
    <property type="entry name" value="FAD-linked_Oxase-like_C"/>
</dbReference>
<dbReference type="Gene3D" id="3.30.70.2740">
    <property type="match status" value="1"/>
</dbReference>